<accession>H1KJT9</accession>
<evidence type="ECO:0000256" key="1">
    <source>
        <dbReference type="SAM" id="MobiDB-lite"/>
    </source>
</evidence>
<comment type="caution">
    <text evidence="2">The sequence shown here is derived from an EMBL/GenBank/DDBJ whole genome shotgun (WGS) entry which is preliminary data.</text>
</comment>
<feature type="compositionally biased region" description="Basic and acidic residues" evidence="1">
    <location>
        <begin position="1"/>
        <end position="13"/>
    </location>
</feature>
<gene>
    <name evidence="2" type="ORF">MetexDRAFT_2901</name>
</gene>
<name>H1KJT9_METEX</name>
<evidence type="ECO:0000313" key="3">
    <source>
        <dbReference type="Proteomes" id="UP000004382"/>
    </source>
</evidence>
<evidence type="ECO:0000313" key="2">
    <source>
        <dbReference type="EMBL" id="EHP92230.1"/>
    </source>
</evidence>
<reference evidence="2 3" key="1">
    <citation type="submission" date="2011-09" db="EMBL/GenBank/DDBJ databases">
        <title>The draft genome of Methylobacterium extorquens DSM 13060.</title>
        <authorList>
            <consortium name="US DOE Joint Genome Institute (JGI-PGF)"/>
            <person name="Lucas S."/>
            <person name="Han J."/>
            <person name="Lapidus A."/>
            <person name="Cheng J.-F."/>
            <person name="Goodwin L."/>
            <person name="Pitluck S."/>
            <person name="Peters L."/>
            <person name="Land M.L."/>
            <person name="Hauser L."/>
            <person name="Koskimaki J."/>
            <person name="Halonen O."/>
            <person name="Pirttila A."/>
            <person name="Frank C."/>
            <person name="Woyke T.J."/>
        </authorList>
    </citation>
    <scope>NUCLEOTIDE SEQUENCE [LARGE SCALE GENOMIC DNA]</scope>
    <source>
        <strain evidence="2 3">DSM 13060</strain>
    </source>
</reference>
<sequence>MLRDGTVRQRGTDPEVDSAPNCEPERCTHFCDLR</sequence>
<organism evidence="2 3">
    <name type="scientific">Methylorubrum extorquens DSM 13060</name>
    <dbReference type="NCBI Taxonomy" id="882800"/>
    <lineage>
        <taxon>Bacteria</taxon>
        <taxon>Pseudomonadati</taxon>
        <taxon>Pseudomonadota</taxon>
        <taxon>Alphaproteobacteria</taxon>
        <taxon>Hyphomicrobiales</taxon>
        <taxon>Methylobacteriaceae</taxon>
        <taxon>Methylorubrum</taxon>
    </lineage>
</organism>
<protein>
    <submittedName>
        <fullName evidence="2">Uncharacterized protein</fullName>
    </submittedName>
</protein>
<dbReference type="AlphaFoldDB" id="H1KJT9"/>
<proteinExistence type="predicted"/>
<dbReference type="EMBL" id="AGJK01000071">
    <property type="protein sequence ID" value="EHP92230.1"/>
    <property type="molecule type" value="Genomic_DNA"/>
</dbReference>
<dbReference type="Proteomes" id="UP000004382">
    <property type="component" value="Unassembled WGS sequence"/>
</dbReference>
<feature type="region of interest" description="Disordered" evidence="1">
    <location>
        <begin position="1"/>
        <end position="22"/>
    </location>
</feature>